<dbReference type="EMBL" id="CAFAAF010000021">
    <property type="protein sequence ID" value="CAB4786368.1"/>
    <property type="molecule type" value="Genomic_DNA"/>
</dbReference>
<sequence length="150" mass="16021">MRKKSSYLAVAITAALFSSNTYSASADATPSPAPTFDSFKAAQEQYKKDREAFVAALRDRDMKMRSINTTFKSSVDKATTDARAAMALATSPDQKNSINSTRRAAVAAAIVARESAIAALGPLPTPPVEPIKPPKVAPFGMSEQKGKQKR</sequence>
<dbReference type="EMBL" id="CAFBQO010000059">
    <property type="protein sequence ID" value="CAB5056430.1"/>
    <property type="molecule type" value="Genomic_DNA"/>
</dbReference>
<protein>
    <submittedName>
        <fullName evidence="3">Unannotated protein</fullName>
    </submittedName>
</protein>
<evidence type="ECO:0000313" key="3">
    <source>
        <dbReference type="EMBL" id="CAB5056430.1"/>
    </source>
</evidence>
<evidence type="ECO:0000313" key="2">
    <source>
        <dbReference type="EMBL" id="CAB4786368.1"/>
    </source>
</evidence>
<accession>A0A6J7TTI2</accession>
<feature type="compositionally biased region" description="Pro residues" evidence="1">
    <location>
        <begin position="123"/>
        <end position="136"/>
    </location>
</feature>
<name>A0A6J7TTI2_9ZZZZ</name>
<proteinExistence type="predicted"/>
<evidence type="ECO:0000256" key="1">
    <source>
        <dbReference type="SAM" id="MobiDB-lite"/>
    </source>
</evidence>
<gene>
    <name evidence="2" type="ORF">UFOPK2978_00254</name>
    <name evidence="3" type="ORF">UFOPK4307_00531</name>
</gene>
<dbReference type="AlphaFoldDB" id="A0A6J7TTI2"/>
<organism evidence="3">
    <name type="scientific">freshwater metagenome</name>
    <dbReference type="NCBI Taxonomy" id="449393"/>
    <lineage>
        <taxon>unclassified sequences</taxon>
        <taxon>metagenomes</taxon>
        <taxon>ecological metagenomes</taxon>
    </lineage>
</organism>
<feature type="region of interest" description="Disordered" evidence="1">
    <location>
        <begin position="121"/>
        <end position="150"/>
    </location>
</feature>
<reference evidence="3" key="1">
    <citation type="submission" date="2020-05" db="EMBL/GenBank/DDBJ databases">
        <authorList>
            <person name="Chiriac C."/>
            <person name="Salcher M."/>
            <person name="Ghai R."/>
            <person name="Kavagutti S V."/>
        </authorList>
    </citation>
    <scope>NUCLEOTIDE SEQUENCE</scope>
</reference>